<evidence type="ECO:0000313" key="2">
    <source>
        <dbReference type="EMBL" id="KAA0066150.1"/>
    </source>
</evidence>
<evidence type="ECO:0000256" key="1">
    <source>
        <dbReference type="SAM" id="MobiDB-lite"/>
    </source>
</evidence>
<protein>
    <submittedName>
        <fullName evidence="2">Uncharacterized protein</fullName>
    </submittedName>
</protein>
<name>A0A5A7VG69_CUCMM</name>
<dbReference type="Proteomes" id="UP000321393">
    <property type="component" value="Unassembled WGS sequence"/>
</dbReference>
<proteinExistence type="predicted"/>
<gene>
    <name evidence="2" type="ORF">E6C27_scaffold21G001550</name>
</gene>
<comment type="caution">
    <text evidence="2">The sequence shown here is derived from an EMBL/GenBank/DDBJ whole genome shotgun (WGS) entry which is preliminary data.</text>
</comment>
<dbReference type="EMBL" id="SSTE01000903">
    <property type="protein sequence ID" value="KAA0066150.1"/>
    <property type="molecule type" value="Genomic_DNA"/>
</dbReference>
<sequence length="62" mass="7211">MVRASLVRVNVLLPAKRSRMEEEGEEIGKEEFVGGEVHSPLKGERSVDDDDLNRWDEYKFDF</sequence>
<accession>A0A5A7VG69</accession>
<evidence type="ECO:0000313" key="3">
    <source>
        <dbReference type="Proteomes" id="UP000321393"/>
    </source>
</evidence>
<dbReference type="AlphaFoldDB" id="A0A5A7VG69"/>
<feature type="compositionally biased region" description="Basic and acidic residues" evidence="1">
    <location>
        <begin position="39"/>
        <end position="49"/>
    </location>
</feature>
<feature type="region of interest" description="Disordered" evidence="1">
    <location>
        <begin position="23"/>
        <end position="49"/>
    </location>
</feature>
<reference evidence="2 3" key="1">
    <citation type="submission" date="2019-08" db="EMBL/GenBank/DDBJ databases">
        <title>Draft genome sequences of two oriental melons (Cucumis melo L. var makuwa).</title>
        <authorList>
            <person name="Kwon S.-Y."/>
        </authorList>
    </citation>
    <scope>NUCLEOTIDE SEQUENCE [LARGE SCALE GENOMIC DNA]</scope>
    <source>
        <strain evidence="3">cv. SW 3</strain>
        <tissue evidence="2">Leaf</tissue>
    </source>
</reference>
<feature type="compositionally biased region" description="Basic and acidic residues" evidence="1">
    <location>
        <begin position="23"/>
        <end position="32"/>
    </location>
</feature>
<organism evidence="2 3">
    <name type="scientific">Cucumis melo var. makuwa</name>
    <name type="common">Oriental melon</name>
    <dbReference type="NCBI Taxonomy" id="1194695"/>
    <lineage>
        <taxon>Eukaryota</taxon>
        <taxon>Viridiplantae</taxon>
        <taxon>Streptophyta</taxon>
        <taxon>Embryophyta</taxon>
        <taxon>Tracheophyta</taxon>
        <taxon>Spermatophyta</taxon>
        <taxon>Magnoliopsida</taxon>
        <taxon>eudicotyledons</taxon>
        <taxon>Gunneridae</taxon>
        <taxon>Pentapetalae</taxon>
        <taxon>rosids</taxon>
        <taxon>fabids</taxon>
        <taxon>Cucurbitales</taxon>
        <taxon>Cucurbitaceae</taxon>
        <taxon>Benincaseae</taxon>
        <taxon>Cucumis</taxon>
    </lineage>
</organism>